<dbReference type="Pfam" id="PF22725">
    <property type="entry name" value="GFO_IDH_MocA_C3"/>
    <property type="match status" value="1"/>
</dbReference>
<reference evidence="6" key="1">
    <citation type="submission" date="2016-10" db="EMBL/GenBank/DDBJ databases">
        <authorList>
            <person name="Varghese N."/>
            <person name="Submissions S."/>
        </authorList>
    </citation>
    <scope>NUCLEOTIDE SEQUENCE [LARGE SCALE GENOMIC DNA]</scope>
    <source>
        <strain evidence="6">CGMCC 1.10119</strain>
    </source>
</reference>
<protein>
    <submittedName>
        <fullName evidence="5">Predicted dehydrogenase</fullName>
    </submittedName>
</protein>
<feature type="domain" description="Gfo/Idh/MocA-like oxidoreductase N-terminal" evidence="3">
    <location>
        <begin position="2"/>
        <end position="117"/>
    </location>
</feature>
<keyword evidence="6" id="KW-1185">Reference proteome</keyword>
<evidence type="ECO:0000256" key="1">
    <source>
        <dbReference type="ARBA" id="ARBA00010928"/>
    </source>
</evidence>
<organism evidence="5 6">
    <name type="scientific">Halogranum gelatinilyticum</name>
    <dbReference type="NCBI Taxonomy" id="660521"/>
    <lineage>
        <taxon>Archaea</taxon>
        <taxon>Methanobacteriati</taxon>
        <taxon>Methanobacteriota</taxon>
        <taxon>Stenosarchaea group</taxon>
        <taxon>Halobacteria</taxon>
        <taxon>Halobacteriales</taxon>
        <taxon>Haloferacaceae</taxon>
    </lineage>
</organism>
<dbReference type="Proteomes" id="UP000199451">
    <property type="component" value="Unassembled WGS sequence"/>
</dbReference>
<evidence type="ECO:0000259" key="3">
    <source>
        <dbReference type="Pfam" id="PF01408"/>
    </source>
</evidence>
<gene>
    <name evidence="5" type="ORF">SAMN04487949_3412</name>
</gene>
<dbReference type="Gene3D" id="3.40.50.720">
    <property type="entry name" value="NAD(P)-binding Rossmann-like Domain"/>
    <property type="match status" value="1"/>
</dbReference>
<evidence type="ECO:0000259" key="4">
    <source>
        <dbReference type="Pfam" id="PF22725"/>
    </source>
</evidence>
<feature type="domain" description="GFO/IDH/MocA-like oxidoreductase" evidence="4">
    <location>
        <begin position="142"/>
        <end position="242"/>
    </location>
</feature>
<keyword evidence="2" id="KW-0560">Oxidoreductase</keyword>
<dbReference type="InterPro" id="IPR000683">
    <property type="entry name" value="Gfo/Idh/MocA-like_OxRdtase_N"/>
</dbReference>
<evidence type="ECO:0000313" key="5">
    <source>
        <dbReference type="EMBL" id="SDN11277.1"/>
    </source>
</evidence>
<dbReference type="PANTHER" id="PTHR22604">
    <property type="entry name" value="OXIDOREDUCTASES"/>
    <property type="match status" value="1"/>
</dbReference>
<dbReference type="OrthoDB" id="25239at2157"/>
<dbReference type="Pfam" id="PF01408">
    <property type="entry name" value="GFO_IDH_MocA"/>
    <property type="match status" value="1"/>
</dbReference>
<dbReference type="SUPFAM" id="SSF55347">
    <property type="entry name" value="Glyceraldehyde-3-phosphate dehydrogenase-like, C-terminal domain"/>
    <property type="match status" value="1"/>
</dbReference>
<dbReference type="GO" id="GO:0000166">
    <property type="term" value="F:nucleotide binding"/>
    <property type="evidence" value="ECO:0007669"/>
    <property type="project" value="InterPro"/>
</dbReference>
<dbReference type="PANTHER" id="PTHR22604:SF105">
    <property type="entry name" value="TRANS-1,2-DIHYDROBENZENE-1,2-DIOL DEHYDROGENASE"/>
    <property type="match status" value="1"/>
</dbReference>
<dbReference type="InterPro" id="IPR055170">
    <property type="entry name" value="GFO_IDH_MocA-like_dom"/>
</dbReference>
<dbReference type="EMBL" id="FNHL01000005">
    <property type="protein sequence ID" value="SDN11277.1"/>
    <property type="molecule type" value="Genomic_DNA"/>
</dbReference>
<dbReference type="Gene3D" id="3.30.360.10">
    <property type="entry name" value="Dihydrodipicolinate Reductase, domain 2"/>
    <property type="match status" value="1"/>
</dbReference>
<sequence>MKFGILSTANIGVKHVIPAIKRTNHEVTAISSRNFSRARQVADKYDIEEVYESYDSLLADSDIDAVYNPLPNGLHAEWTKRAVDNGRHVLCEKPLTADADEAHDLRSYVGNTDSLVMEGLMYAYHPRTERALELVNEDLSGVSSVTARFSFHLDRTDDIRLDGDLAGGSLMDIGYYPVDLVRSMLGTPQSIYGTLVDARDCGTDTNMKAIFEYDSGATAQLSSSFESPLTQFYRVEAENGWFEVKDAFDTPEDVGATIRGEIDGESLAETFDPVGQYEKEVLHFARCLDEDTTPRTDMTRATRNMELVDAIRRSDIRGEPISEI</sequence>
<name>A0A1G9YQL1_9EURY</name>
<dbReference type="SUPFAM" id="SSF51735">
    <property type="entry name" value="NAD(P)-binding Rossmann-fold domains"/>
    <property type="match status" value="1"/>
</dbReference>
<evidence type="ECO:0000313" key="6">
    <source>
        <dbReference type="Proteomes" id="UP000199451"/>
    </source>
</evidence>
<dbReference type="InterPro" id="IPR036291">
    <property type="entry name" value="NAD(P)-bd_dom_sf"/>
</dbReference>
<dbReference type="GO" id="GO:0016491">
    <property type="term" value="F:oxidoreductase activity"/>
    <property type="evidence" value="ECO:0007669"/>
    <property type="project" value="UniProtKB-KW"/>
</dbReference>
<dbReference type="RefSeq" id="WP_089699412.1">
    <property type="nucleotide sequence ID" value="NZ_FNHL01000005.1"/>
</dbReference>
<accession>A0A1G9YQL1</accession>
<proteinExistence type="inferred from homology"/>
<evidence type="ECO:0000256" key="2">
    <source>
        <dbReference type="ARBA" id="ARBA00023002"/>
    </source>
</evidence>
<dbReference type="AlphaFoldDB" id="A0A1G9YQL1"/>
<comment type="similarity">
    <text evidence="1">Belongs to the Gfo/Idh/MocA family.</text>
</comment>
<dbReference type="STRING" id="660521.SAMN04487949_3412"/>
<dbReference type="InterPro" id="IPR050984">
    <property type="entry name" value="Gfo/Idh/MocA_domain"/>
</dbReference>